<gene>
    <name evidence="2" type="ORF">GPUN_0147</name>
</gene>
<comment type="caution">
    <text evidence="2">The sequence shown here is derived from an EMBL/GenBank/DDBJ whole genome shotgun (WGS) entry which is preliminary data.</text>
</comment>
<name>H5T7M4_9ALTE</name>
<reference evidence="2 3" key="1">
    <citation type="journal article" date="2012" name="J. Bacteriol.">
        <title>Genome sequence of proteorhodopsin-containing sea ice bacterium Glaciecola punicea ACAM 611T.</title>
        <authorList>
            <person name="Qin Q.-L."/>
            <person name="Xie B.-B."/>
            <person name="Shu Y.-L."/>
            <person name="Rong J.-C."/>
            <person name="Zhao D.-L."/>
            <person name="Zhang X.-Y."/>
            <person name="Chen X.-L."/>
            <person name="Zhou B.-C."/>
            <person name="Zhanga Y.-Z."/>
        </authorList>
    </citation>
    <scope>NUCLEOTIDE SEQUENCE [LARGE SCALE GENOMIC DNA]</scope>
    <source>
        <strain evidence="2 3">ACAM 611</strain>
    </source>
</reference>
<feature type="chain" id="PRO_5003597827" evidence="1">
    <location>
        <begin position="21"/>
        <end position="317"/>
    </location>
</feature>
<dbReference type="RefSeq" id="WP_006002395.1">
    <property type="nucleotide sequence ID" value="NZ_BAET01000002.1"/>
</dbReference>
<reference evidence="2 3" key="2">
    <citation type="journal article" date="2017" name="Antonie Van Leeuwenhoek">
        <title>Rhizobium rhizosphaerae sp. nov., a novel species isolated from rice rhizosphere.</title>
        <authorList>
            <person name="Zhao J.J."/>
            <person name="Zhang J."/>
            <person name="Zhang R.J."/>
            <person name="Zhang C.W."/>
            <person name="Yin H.Q."/>
            <person name="Zhang X.X."/>
        </authorList>
    </citation>
    <scope>NUCLEOTIDE SEQUENCE [LARGE SCALE GENOMIC DNA]</scope>
    <source>
        <strain evidence="2 3">ACAM 611</strain>
    </source>
</reference>
<dbReference type="PROSITE" id="PS51257">
    <property type="entry name" value="PROKAR_LIPOPROTEIN"/>
    <property type="match status" value="1"/>
</dbReference>
<proteinExistence type="predicted"/>
<keyword evidence="3" id="KW-1185">Reference proteome</keyword>
<evidence type="ECO:0000256" key="1">
    <source>
        <dbReference type="SAM" id="SignalP"/>
    </source>
</evidence>
<organism evidence="2 3">
    <name type="scientific">Glaciecola punicea ACAM 611</name>
    <dbReference type="NCBI Taxonomy" id="1121923"/>
    <lineage>
        <taxon>Bacteria</taxon>
        <taxon>Pseudomonadati</taxon>
        <taxon>Pseudomonadota</taxon>
        <taxon>Gammaproteobacteria</taxon>
        <taxon>Alteromonadales</taxon>
        <taxon>Alteromonadaceae</taxon>
        <taxon>Glaciecola</taxon>
    </lineage>
</organism>
<evidence type="ECO:0000313" key="3">
    <source>
        <dbReference type="Proteomes" id="UP000053586"/>
    </source>
</evidence>
<feature type="signal peptide" evidence="1">
    <location>
        <begin position="1"/>
        <end position="20"/>
    </location>
</feature>
<keyword evidence="1" id="KW-0732">Signal</keyword>
<evidence type="ECO:0000313" key="2">
    <source>
        <dbReference type="EMBL" id="GAB54301.1"/>
    </source>
</evidence>
<dbReference type="AlphaFoldDB" id="H5T7M4"/>
<dbReference type="EMBL" id="BAET01000002">
    <property type="protein sequence ID" value="GAB54301.1"/>
    <property type="molecule type" value="Genomic_DNA"/>
</dbReference>
<dbReference type="Proteomes" id="UP000053586">
    <property type="component" value="Unassembled WGS sequence"/>
</dbReference>
<protein>
    <submittedName>
        <fullName evidence="2">Uncharacterized protein</fullName>
    </submittedName>
</protein>
<sequence length="317" mass="34664">MNLRNILRLCAIGCALTACKANHNLHNSNMPVYEAAQWQHFNKLTRAHTGSIQKQGDLYLPQSESVRGYEAFESCTDYTDKTTSISQICSKTIYSDKGKFAINTPKKAKNGDLLLLFLSRTDNPLPHRINGWDLAASCLKSNNSQQHCRQVQDCETLHDDYCVDTDNNGSKKGEDLATVVFYKTFDENDTQFNFDLKGSKPAWAVLVSVRGANNTDPIGSIATEASDDSNDSVFPSVNANAGDLLLLSMAFDDTADINAFAAPHGFQTIAWVAGNDEAGSIYAQIRETNSESGTLKTRGKGALKNKDALISIVINAH</sequence>
<accession>H5T7M4</accession>